<dbReference type="SUPFAM" id="SSF51395">
    <property type="entry name" value="FMN-linked oxidoreductases"/>
    <property type="match status" value="1"/>
</dbReference>
<dbReference type="CDD" id="cd02932">
    <property type="entry name" value="OYE_YqiM_FMN"/>
    <property type="match status" value="1"/>
</dbReference>
<dbReference type="AlphaFoldDB" id="A0AAN6SPQ2"/>
<keyword evidence="3" id="KW-1185">Reference proteome</keyword>
<name>A0AAN6SPQ2_9PEZI</name>
<dbReference type="InterPro" id="IPR044152">
    <property type="entry name" value="YqjM-like"/>
</dbReference>
<feature type="domain" description="NADH:flavin oxidoreductase/NADH oxidase N-terminal" evidence="1">
    <location>
        <begin position="39"/>
        <end position="364"/>
    </location>
</feature>
<organism evidence="2 3">
    <name type="scientific">Parachaetomium inaequale</name>
    <dbReference type="NCBI Taxonomy" id="2588326"/>
    <lineage>
        <taxon>Eukaryota</taxon>
        <taxon>Fungi</taxon>
        <taxon>Dikarya</taxon>
        <taxon>Ascomycota</taxon>
        <taxon>Pezizomycotina</taxon>
        <taxon>Sordariomycetes</taxon>
        <taxon>Sordariomycetidae</taxon>
        <taxon>Sordariales</taxon>
        <taxon>Chaetomiaceae</taxon>
        <taxon>Parachaetomium</taxon>
    </lineage>
</organism>
<dbReference type="Pfam" id="PF00724">
    <property type="entry name" value="Oxidored_FMN"/>
    <property type="match status" value="1"/>
</dbReference>
<evidence type="ECO:0000259" key="1">
    <source>
        <dbReference type="Pfam" id="PF00724"/>
    </source>
</evidence>
<evidence type="ECO:0000313" key="3">
    <source>
        <dbReference type="Proteomes" id="UP001303115"/>
    </source>
</evidence>
<comment type="caution">
    <text evidence="2">The sequence shown here is derived from an EMBL/GenBank/DDBJ whole genome shotgun (WGS) entry which is preliminary data.</text>
</comment>
<accession>A0AAN6SPQ2</accession>
<dbReference type="GO" id="GO:0010181">
    <property type="term" value="F:FMN binding"/>
    <property type="evidence" value="ECO:0007669"/>
    <property type="project" value="InterPro"/>
</dbReference>
<dbReference type="GO" id="GO:0003959">
    <property type="term" value="F:NADPH dehydrogenase activity"/>
    <property type="evidence" value="ECO:0007669"/>
    <property type="project" value="InterPro"/>
</dbReference>
<dbReference type="PANTHER" id="PTHR43303">
    <property type="entry name" value="NADPH DEHYDROGENASE C23G7.10C-RELATED"/>
    <property type="match status" value="1"/>
</dbReference>
<gene>
    <name evidence="2" type="ORF">C8A01DRAFT_18215</name>
</gene>
<protein>
    <recommendedName>
        <fullName evidence="1">NADH:flavin oxidoreductase/NADH oxidase N-terminal domain-containing protein</fullName>
    </recommendedName>
</protein>
<dbReference type="InterPro" id="IPR013785">
    <property type="entry name" value="Aldolase_TIM"/>
</dbReference>
<sequence>MTVKKLTASTPAAGVPFYTPAQTPPAGTALDTGAEVPTLFTPLKLRGMTLQNRFVVSPMCTYSADDGHLTDWHLVHLGAFALRGAALTIVEASAVTPNGRISPEDSGLWQDSQIAPLKRIVDFVHSQGQKIGIQLAHAGRKASTLGPWHVTPTRREIATAEVGGWTDNLWAPSAIAWDEGYPTPKEMTVAQIESLVQSFADAAKRAVQAGVDTIEIHGAHGYLISEFLSPITNQRTDAYGGSFENRIRVLLDITRAIRAVIPATMPLLVRISATEWMSHAGQPSWDLAQSKQLAALLPDLGVDLLDVSSGGNNPLQKIQVHPYYQVDMAGEIRAELRRAGKGGMAIGAVGMISTAEMARSVVQADGTLAGGEQTQDGQVEIDGENGAVAKADLVLVARQFLREPEFVLKTATLLGVKVQPPVQYHRAPFKRERL</sequence>
<proteinExistence type="predicted"/>
<dbReference type="GO" id="GO:0050661">
    <property type="term" value="F:NADP binding"/>
    <property type="evidence" value="ECO:0007669"/>
    <property type="project" value="InterPro"/>
</dbReference>
<dbReference type="InterPro" id="IPR001155">
    <property type="entry name" value="OxRdtase_FMN_N"/>
</dbReference>
<evidence type="ECO:0000313" key="2">
    <source>
        <dbReference type="EMBL" id="KAK4035053.1"/>
    </source>
</evidence>
<dbReference type="Gene3D" id="3.20.20.70">
    <property type="entry name" value="Aldolase class I"/>
    <property type="match status" value="1"/>
</dbReference>
<reference evidence="3" key="1">
    <citation type="journal article" date="2023" name="Mol. Phylogenet. Evol.">
        <title>Genome-scale phylogeny and comparative genomics of the fungal order Sordariales.</title>
        <authorList>
            <person name="Hensen N."/>
            <person name="Bonometti L."/>
            <person name="Westerberg I."/>
            <person name="Brannstrom I.O."/>
            <person name="Guillou S."/>
            <person name="Cros-Aarteil S."/>
            <person name="Calhoun S."/>
            <person name="Haridas S."/>
            <person name="Kuo A."/>
            <person name="Mondo S."/>
            <person name="Pangilinan J."/>
            <person name="Riley R."/>
            <person name="LaButti K."/>
            <person name="Andreopoulos B."/>
            <person name="Lipzen A."/>
            <person name="Chen C."/>
            <person name="Yan M."/>
            <person name="Daum C."/>
            <person name="Ng V."/>
            <person name="Clum A."/>
            <person name="Steindorff A."/>
            <person name="Ohm R.A."/>
            <person name="Martin F."/>
            <person name="Silar P."/>
            <person name="Natvig D.O."/>
            <person name="Lalanne C."/>
            <person name="Gautier V."/>
            <person name="Ament-Velasquez S.L."/>
            <person name="Kruys A."/>
            <person name="Hutchinson M.I."/>
            <person name="Powell A.J."/>
            <person name="Barry K."/>
            <person name="Miller A.N."/>
            <person name="Grigoriev I.V."/>
            <person name="Debuchy R."/>
            <person name="Gladieux P."/>
            <person name="Hiltunen Thoren M."/>
            <person name="Johannesson H."/>
        </authorList>
    </citation>
    <scope>NUCLEOTIDE SEQUENCE [LARGE SCALE GENOMIC DNA]</scope>
    <source>
        <strain evidence="3">CBS 284.82</strain>
    </source>
</reference>
<dbReference type="EMBL" id="MU854456">
    <property type="protein sequence ID" value="KAK4035053.1"/>
    <property type="molecule type" value="Genomic_DNA"/>
</dbReference>
<dbReference type="PANTHER" id="PTHR43303:SF2">
    <property type="entry name" value="INDOLEAMINE 2,3-DIOXYGENASE PYRROLE 2,3-DIOXYGENASE (AFU_ORTHOLOGUE AFUA_5G01450"/>
    <property type="match status" value="1"/>
</dbReference>
<dbReference type="Proteomes" id="UP001303115">
    <property type="component" value="Unassembled WGS sequence"/>
</dbReference>